<evidence type="ECO:0000313" key="2">
    <source>
        <dbReference type="EMBL" id="OBZ77872.1"/>
    </source>
</evidence>
<keyword evidence="3" id="KW-1185">Reference proteome</keyword>
<sequence length="84" mass="9104">MLRTDEPRGWWNDEAYRLVPIEGAEAGQVVMENNAAPAEPSSPIPMTTKEVADATEMPSSVKVAAPAEGPLAKKDPDQWPTVQM</sequence>
<gene>
    <name evidence="2" type="ORF">A0H81_02838</name>
</gene>
<feature type="region of interest" description="Disordered" evidence="1">
    <location>
        <begin position="63"/>
        <end position="84"/>
    </location>
</feature>
<dbReference type="EMBL" id="LUGG01000002">
    <property type="protein sequence ID" value="OBZ77872.1"/>
    <property type="molecule type" value="Genomic_DNA"/>
</dbReference>
<proteinExistence type="predicted"/>
<comment type="caution">
    <text evidence="2">The sequence shown here is derived from an EMBL/GenBank/DDBJ whole genome shotgun (WGS) entry which is preliminary data.</text>
</comment>
<dbReference type="AlphaFoldDB" id="A0A1C7MLY7"/>
<evidence type="ECO:0000256" key="1">
    <source>
        <dbReference type="SAM" id="MobiDB-lite"/>
    </source>
</evidence>
<protein>
    <submittedName>
        <fullName evidence="2">Uncharacterized protein</fullName>
    </submittedName>
</protein>
<name>A0A1C7MLY7_GRIFR</name>
<evidence type="ECO:0000313" key="3">
    <source>
        <dbReference type="Proteomes" id="UP000092993"/>
    </source>
</evidence>
<reference evidence="2 3" key="1">
    <citation type="submission" date="2016-03" db="EMBL/GenBank/DDBJ databases">
        <title>Whole genome sequencing of Grifola frondosa 9006-11.</title>
        <authorList>
            <person name="Min B."/>
            <person name="Park H."/>
            <person name="Kim J.-G."/>
            <person name="Cho H."/>
            <person name="Oh Y.-L."/>
            <person name="Kong W.-S."/>
            <person name="Choi I.-G."/>
        </authorList>
    </citation>
    <scope>NUCLEOTIDE SEQUENCE [LARGE SCALE GENOMIC DNA]</scope>
    <source>
        <strain evidence="2 3">9006-11</strain>
    </source>
</reference>
<dbReference type="Proteomes" id="UP000092993">
    <property type="component" value="Unassembled WGS sequence"/>
</dbReference>
<accession>A0A1C7MLY7</accession>
<organism evidence="2 3">
    <name type="scientific">Grifola frondosa</name>
    <name type="common">Maitake</name>
    <name type="synonym">Polyporus frondosus</name>
    <dbReference type="NCBI Taxonomy" id="5627"/>
    <lineage>
        <taxon>Eukaryota</taxon>
        <taxon>Fungi</taxon>
        <taxon>Dikarya</taxon>
        <taxon>Basidiomycota</taxon>
        <taxon>Agaricomycotina</taxon>
        <taxon>Agaricomycetes</taxon>
        <taxon>Polyporales</taxon>
        <taxon>Grifolaceae</taxon>
        <taxon>Grifola</taxon>
    </lineage>
</organism>